<name>A0A7C2WBI5_9BACT</name>
<proteinExistence type="predicted"/>
<sequence>MSSPMSRDSALGIRRRPVALERLPAGQIAFRFPALEPYRYPEPVRCPYPRCGSRDVLLRQIVPKAVRDPFLRQVMARRYGCLRCGRTFRVYPQGIGPAQTSLRLRHLSLLLYLLGLSYADVPRALRALGLSMSKTAVYLTVRAAGAAVSGPRQRLRSVPAEAGSGDEVAPSRWANRWLAVELVRDMWGDSIVRVDVFKTEDLAALLPWLEQIATAADAQMLVRANRAA</sequence>
<accession>A0A7C2WBI5</accession>
<gene>
    <name evidence="1" type="ORF">ENP13_07690</name>
</gene>
<protein>
    <recommendedName>
        <fullName evidence="2">Transposase family protein</fullName>
    </recommendedName>
</protein>
<dbReference type="EMBL" id="DSID01000581">
    <property type="protein sequence ID" value="HEX71111.1"/>
    <property type="molecule type" value="Genomic_DNA"/>
</dbReference>
<comment type="caution">
    <text evidence="1">The sequence shown here is derived from an EMBL/GenBank/DDBJ whole genome shotgun (WGS) entry which is preliminary data.</text>
</comment>
<organism evidence="1">
    <name type="scientific">Thermorudis sp</name>
    <dbReference type="NCBI Taxonomy" id="1969470"/>
    <lineage>
        <taxon>Bacteria</taxon>
        <taxon>Pseudomonadati</taxon>
        <taxon>Thermomicrobiota</taxon>
        <taxon>Thermomicrobia</taxon>
        <taxon>Thermomicrobia incertae sedis</taxon>
        <taxon>Thermorudis</taxon>
    </lineage>
</organism>
<reference evidence="1" key="1">
    <citation type="journal article" date="2020" name="mSystems">
        <title>Genome- and Community-Level Interaction Insights into Carbon Utilization and Element Cycling Functions of Hydrothermarchaeota in Hydrothermal Sediment.</title>
        <authorList>
            <person name="Zhou Z."/>
            <person name="Liu Y."/>
            <person name="Xu W."/>
            <person name="Pan J."/>
            <person name="Luo Z.H."/>
            <person name="Li M."/>
        </authorList>
    </citation>
    <scope>NUCLEOTIDE SEQUENCE [LARGE SCALE GENOMIC DNA]</scope>
    <source>
        <strain evidence="1">SpSt-192</strain>
    </source>
</reference>
<evidence type="ECO:0000313" key="1">
    <source>
        <dbReference type="EMBL" id="HEX71111.1"/>
    </source>
</evidence>
<dbReference type="AlphaFoldDB" id="A0A7C2WBI5"/>
<evidence type="ECO:0008006" key="2">
    <source>
        <dbReference type="Google" id="ProtNLM"/>
    </source>
</evidence>